<keyword evidence="3 5" id="KW-0560">Oxidoreductase</keyword>
<dbReference type="PROSITE" id="PS00070">
    <property type="entry name" value="ALDEHYDE_DEHYDR_CYS"/>
    <property type="match status" value="1"/>
</dbReference>
<evidence type="ECO:0000256" key="3">
    <source>
        <dbReference type="ARBA" id="ARBA00023002"/>
    </source>
</evidence>
<dbReference type="KEGG" id="mars:A8C75_01715"/>
<dbReference type="InterPro" id="IPR029510">
    <property type="entry name" value="Ald_DH_CS_GLU"/>
</dbReference>
<accession>A0A1A9ETU6</accession>
<dbReference type="GO" id="GO:0016620">
    <property type="term" value="F:oxidoreductase activity, acting on the aldehyde or oxo group of donors, NAD or NADP as acceptor"/>
    <property type="evidence" value="ECO:0007669"/>
    <property type="project" value="InterPro"/>
</dbReference>
<comment type="similarity">
    <text evidence="1 5">Belongs to the aldehyde dehydrogenase family.</text>
</comment>
<evidence type="ECO:0000256" key="1">
    <source>
        <dbReference type="ARBA" id="ARBA00009986"/>
    </source>
</evidence>
<dbReference type="OrthoDB" id="9812625at2"/>
<keyword evidence="2" id="KW-0521">NADP</keyword>
<dbReference type="CDD" id="cd07102">
    <property type="entry name" value="ALDH_EDX86601"/>
    <property type="match status" value="1"/>
</dbReference>
<gene>
    <name evidence="7" type="ORF">A8C75_01715</name>
</gene>
<dbReference type="Proteomes" id="UP000078070">
    <property type="component" value="Chromosome"/>
</dbReference>
<dbReference type="InterPro" id="IPR016162">
    <property type="entry name" value="Ald_DH_N"/>
</dbReference>
<dbReference type="AlphaFoldDB" id="A0A1A9ETU6"/>
<dbReference type="PANTHER" id="PTHR11699">
    <property type="entry name" value="ALDEHYDE DEHYDROGENASE-RELATED"/>
    <property type="match status" value="1"/>
</dbReference>
<dbReference type="FunFam" id="3.40.605.10:FF:000012">
    <property type="entry name" value="NAD-dependent succinate-semialdehyde dehydrogenase"/>
    <property type="match status" value="1"/>
</dbReference>
<evidence type="ECO:0000256" key="4">
    <source>
        <dbReference type="PROSITE-ProRule" id="PRU10007"/>
    </source>
</evidence>
<evidence type="ECO:0000256" key="2">
    <source>
        <dbReference type="ARBA" id="ARBA00022857"/>
    </source>
</evidence>
<dbReference type="STRING" id="1821621.A8C75_01715"/>
<dbReference type="EMBL" id="CP015839">
    <property type="protein sequence ID" value="ANG61305.1"/>
    <property type="molecule type" value="Genomic_DNA"/>
</dbReference>
<feature type="domain" description="Aldehyde dehydrogenase" evidence="6">
    <location>
        <begin position="3"/>
        <end position="456"/>
    </location>
</feature>
<reference evidence="8" key="1">
    <citation type="submission" date="2016-05" db="EMBL/GenBank/DDBJ databases">
        <authorList>
            <person name="Baek K."/>
            <person name="Yang S.-J."/>
        </authorList>
    </citation>
    <scope>NUCLEOTIDE SEQUENCE [LARGE SCALE GENOMIC DNA]</scope>
    <source>
        <strain evidence="8">ST58-10</strain>
    </source>
</reference>
<feature type="active site" evidence="4">
    <location>
        <position position="231"/>
    </location>
</feature>
<dbReference type="InterPro" id="IPR016160">
    <property type="entry name" value="Ald_DH_CS_CYS"/>
</dbReference>
<dbReference type="RefSeq" id="WP_067377225.1">
    <property type="nucleotide sequence ID" value="NZ_CP015839.1"/>
</dbReference>
<sequence>MSKQLKTLSPIDGSEYVVRDYATTAQIEATLARAAAAQKAWKRTPLEERMALCSRMVDAFVARKDEIALELCWQMGRPIRYAAGEVGGLEERARYMISAAAEALQPIQLPEKTGFSRYITREALGVVFVIAPWNFPYMTAVNAIIPAILAGNSVILKHSAQTPLCAERFAEAFAAAGLPEGVFQYLHLAHGDTQGLIQDERISHVCFTGSVPGGEMVERAAAGRFIGVGLELGGKDPAYVRADADLDHAVETTVDGAFFNSGQSCCGIERIYVHESLYERFVEQAVALVKAYKLGRSDDPDTTLGPVVRASAADFIRGQVSEAVAAGAVAHIDAADFPLDAPGSAYLAPQVLTNVNHGMRVMTEETFGPVVAIQKVSSDEEALALMNDSEFGLTASVFTRDIDAGVAIGEQLETGTFFINRCDYLDPALAWTGVKNSGRGCTLSSVGFEHLTRPKSFHLKTEI</sequence>
<dbReference type="InterPro" id="IPR015590">
    <property type="entry name" value="Aldehyde_DH_dom"/>
</dbReference>
<proteinExistence type="inferred from homology"/>
<dbReference type="Pfam" id="PF00171">
    <property type="entry name" value="Aldedh"/>
    <property type="match status" value="1"/>
</dbReference>
<evidence type="ECO:0000256" key="5">
    <source>
        <dbReference type="RuleBase" id="RU003345"/>
    </source>
</evidence>
<dbReference type="InterPro" id="IPR016163">
    <property type="entry name" value="Ald_DH_C"/>
</dbReference>
<name>A0A1A9ETU6_9GAMM</name>
<dbReference type="PROSITE" id="PS00687">
    <property type="entry name" value="ALDEHYDE_DEHYDR_GLU"/>
    <property type="match status" value="1"/>
</dbReference>
<keyword evidence="8" id="KW-1185">Reference proteome</keyword>
<evidence type="ECO:0000259" key="6">
    <source>
        <dbReference type="Pfam" id="PF00171"/>
    </source>
</evidence>
<reference evidence="7 8" key="2">
    <citation type="journal article" date="2018" name="Int. J. Syst. Evol. Microbiol.">
        <title>Marinobacterium aestuarii sp. nov., a benzene-degrading marine bacterium isolated from estuary sediment.</title>
        <authorList>
            <person name="Bae S.S."/>
            <person name="Jung J."/>
            <person name="Chung D."/>
            <person name="Baek K."/>
        </authorList>
    </citation>
    <scope>NUCLEOTIDE SEQUENCE [LARGE SCALE GENOMIC DNA]</scope>
    <source>
        <strain evidence="7 8">ST58-10</strain>
    </source>
</reference>
<dbReference type="InterPro" id="IPR016161">
    <property type="entry name" value="Ald_DH/histidinol_DH"/>
</dbReference>
<protein>
    <submittedName>
        <fullName evidence="7">Aldehyde dehydrogenase</fullName>
    </submittedName>
</protein>
<evidence type="ECO:0000313" key="7">
    <source>
        <dbReference type="EMBL" id="ANG61305.1"/>
    </source>
</evidence>
<dbReference type="SUPFAM" id="SSF53720">
    <property type="entry name" value="ALDH-like"/>
    <property type="match status" value="1"/>
</dbReference>
<evidence type="ECO:0000313" key="8">
    <source>
        <dbReference type="Proteomes" id="UP000078070"/>
    </source>
</evidence>
<dbReference type="Gene3D" id="3.40.605.10">
    <property type="entry name" value="Aldehyde Dehydrogenase, Chain A, domain 1"/>
    <property type="match status" value="1"/>
</dbReference>
<dbReference type="FunFam" id="3.40.309.10:FF:000009">
    <property type="entry name" value="Aldehyde dehydrogenase A"/>
    <property type="match status" value="1"/>
</dbReference>
<organism evidence="7 8">
    <name type="scientific">Marinobacterium aestuarii</name>
    <dbReference type="NCBI Taxonomy" id="1821621"/>
    <lineage>
        <taxon>Bacteria</taxon>
        <taxon>Pseudomonadati</taxon>
        <taxon>Pseudomonadota</taxon>
        <taxon>Gammaproteobacteria</taxon>
        <taxon>Oceanospirillales</taxon>
        <taxon>Oceanospirillaceae</taxon>
        <taxon>Marinobacterium</taxon>
    </lineage>
</organism>
<dbReference type="Gene3D" id="3.40.309.10">
    <property type="entry name" value="Aldehyde Dehydrogenase, Chain A, domain 2"/>
    <property type="match status" value="1"/>
</dbReference>